<feature type="domain" description="UspA" evidence="2">
    <location>
        <begin position="210"/>
        <end position="284"/>
    </location>
</feature>
<dbReference type="SUPFAM" id="SSF52402">
    <property type="entry name" value="Adenine nucleotide alpha hydrolases-like"/>
    <property type="match status" value="2"/>
</dbReference>
<gene>
    <name evidence="3" type="ORF">IB286_10295</name>
</gene>
<dbReference type="InterPro" id="IPR006015">
    <property type="entry name" value="Universal_stress_UspA"/>
</dbReference>
<dbReference type="PRINTS" id="PR01438">
    <property type="entry name" value="UNVRSLSTRESS"/>
</dbReference>
<evidence type="ECO:0000256" key="1">
    <source>
        <dbReference type="ARBA" id="ARBA00008791"/>
    </source>
</evidence>
<dbReference type="Pfam" id="PF00582">
    <property type="entry name" value="Usp"/>
    <property type="match status" value="2"/>
</dbReference>
<organism evidence="3 4">
    <name type="scientific">Spongiibacter pelagi</name>
    <dbReference type="NCBI Taxonomy" id="2760804"/>
    <lineage>
        <taxon>Bacteria</taxon>
        <taxon>Pseudomonadati</taxon>
        <taxon>Pseudomonadota</taxon>
        <taxon>Gammaproteobacteria</taxon>
        <taxon>Cellvibrionales</taxon>
        <taxon>Spongiibacteraceae</taxon>
        <taxon>Spongiibacter</taxon>
    </lineage>
</organism>
<dbReference type="RefSeq" id="WP_190765197.1">
    <property type="nucleotide sequence ID" value="NZ_JACXLD010000005.1"/>
</dbReference>
<dbReference type="AlphaFoldDB" id="A0A927C184"/>
<sequence length="284" mass="30741">MPHNDKNIVLAGIDGSALTKSVCDYAAWVAKATGAPLRLLHNLEQRHNAAVSDLSGSIGLGSQGELLEELTRVEQERTRLLLEKGKLMLAAAHDHANAAGVDDVESWQRHGSLQASLVDLEAQIRVLVLGVHGEDHAQGQLGSHLESVIRALHRPVLVVNHEFSGPKNILLAYDGTDAANKALEMVAASPLFKSLFCHLVMVGSADKRAVLESAAAKLHAVGIAHKTALLDGRPEEVLCEYQQQNSIDLTVMGAFSHHRIRDMLFGSFTAKMLQKADHPLLLLR</sequence>
<keyword evidence="4" id="KW-1185">Reference proteome</keyword>
<proteinExistence type="inferred from homology"/>
<dbReference type="Proteomes" id="UP000610558">
    <property type="component" value="Unassembled WGS sequence"/>
</dbReference>
<comment type="similarity">
    <text evidence="1">Belongs to the universal stress protein A family.</text>
</comment>
<name>A0A927C184_9GAMM</name>
<dbReference type="PANTHER" id="PTHR46268">
    <property type="entry name" value="STRESS RESPONSE PROTEIN NHAX"/>
    <property type="match status" value="1"/>
</dbReference>
<comment type="caution">
    <text evidence="3">The sequence shown here is derived from an EMBL/GenBank/DDBJ whole genome shotgun (WGS) entry which is preliminary data.</text>
</comment>
<feature type="domain" description="UspA" evidence="2">
    <location>
        <begin position="8"/>
        <end position="159"/>
    </location>
</feature>
<dbReference type="PANTHER" id="PTHR46268:SF15">
    <property type="entry name" value="UNIVERSAL STRESS PROTEIN HP_0031"/>
    <property type="match status" value="1"/>
</dbReference>
<evidence type="ECO:0000259" key="2">
    <source>
        <dbReference type="Pfam" id="PF00582"/>
    </source>
</evidence>
<reference evidence="3" key="1">
    <citation type="submission" date="2020-09" db="EMBL/GenBank/DDBJ databases">
        <authorList>
            <person name="Yoon J.-W."/>
        </authorList>
    </citation>
    <scope>NUCLEOTIDE SEQUENCE</scope>
    <source>
        <strain evidence="3">KMU-158</strain>
    </source>
</reference>
<dbReference type="InterPro" id="IPR006016">
    <property type="entry name" value="UspA"/>
</dbReference>
<dbReference type="EMBL" id="JACXLD010000005">
    <property type="protein sequence ID" value="MBD2859394.1"/>
    <property type="molecule type" value="Genomic_DNA"/>
</dbReference>
<dbReference type="Gene3D" id="3.40.50.12370">
    <property type="match status" value="1"/>
</dbReference>
<evidence type="ECO:0000313" key="4">
    <source>
        <dbReference type="Proteomes" id="UP000610558"/>
    </source>
</evidence>
<protein>
    <submittedName>
        <fullName evidence="3">Universal stress protein</fullName>
    </submittedName>
</protein>
<evidence type="ECO:0000313" key="3">
    <source>
        <dbReference type="EMBL" id="MBD2859394.1"/>
    </source>
</evidence>
<dbReference type="CDD" id="cd00293">
    <property type="entry name" value="USP-like"/>
    <property type="match status" value="2"/>
</dbReference>
<accession>A0A927C184</accession>